<dbReference type="Pfam" id="PF00534">
    <property type="entry name" value="Glycos_transf_1"/>
    <property type="match status" value="1"/>
</dbReference>
<evidence type="ECO:0000313" key="4">
    <source>
        <dbReference type="Proteomes" id="UP001320119"/>
    </source>
</evidence>
<dbReference type="InterPro" id="IPR028098">
    <property type="entry name" value="Glyco_trans_4-like_N"/>
</dbReference>
<name>A0AAN1WH72_9GAMM</name>
<dbReference type="KEGG" id="marq:MARGE09_P1738"/>
<dbReference type="AlphaFoldDB" id="A0AAN1WH72"/>
<dbReference type="Gene3D" id="3.40.50.2000">
    <property type="entry name" value="Glycogen Phosphorylase B"/>
    <property type="match status" value="2"/>
</dbReference>
<proteinExistence type="predicted"/>
<dbReference type="EMBL" id="AP023086">
    <property type="protein sequence ID" value="BCD97537.1"/>
    <property type="molecule type" value="Genomic_DNA"/>
</dbReference>
<dbReference type="SUPFAM" id="SSF53756">
    <property type="entry name" value="UDP-Glycosyltransferase/glycogen phosphorylase"/>
    <property type="match status" value="1"/>
</dbReference>
<dbReference type="InterPro" id="IPR001296">
    <property type="entry name" value="Glyco_trans_1"/>
</dbReference>
<feature type="domain" description="Glycosyltransferase subfamily 4-like N-terminal" evidence="2">
    <location>
        <begin position="18"/>
        <end position="177"/>
    </location>
</feature>
<sequence>MKTSSKNIAILIDSLAGGGAERVMLTLAQTFIRQGHECCILVLDDVREHDLPREIPIYAVPLRTGYEKLFPSKAIASLLATLSQSIGSFDLHISNLEKTNLAVAKLNLPRTLYVIHNSVKHTLKPRWWQPFKWWMTRQSIRSLTGKSVVAVSQGVKDGIVGSALLNPQKLTTIYNPLALSETSTLADALDDEIPQEPYLIHVGRVAKQKRHDVLFEALAKVKKPIKLVCLCRNVNKARKLAEKYGVEDRVILPGFKQNPYPWIKQAKALVLSSDFEGFAMVLVEALSLGVGVISSDCDYGPREILTGPLAKWLVETGDSSALAEKINNYVDEPPEYYHPEILSEVQNDKAASRYLELAERVFAPEGSTVQVADSRKPSRLVTP</sequence>
<reference evidence="3 4" key="1">
    <citation type="journal article" date="2022" name="IScience">
        <title>An ultrasensitive nanofiber-based assay for enzymatic hydrolysis and deep-sea microbial degradation of cellulose.</title>
        <authorList>
            <person name="Tsudome M."/>
            <person name="Tachioka M."/>
            <person name="Miyazaki M."/>
            <person name="Uchimura K."/>
            <person name="Tsuda M."/>
            <person name="Takaki Y."/>
            <person name="Deguchi S."/>
        </authorList>
    </citation>
    <scope>NUCLEOTIDE SEQUENCE [LARGE SCALE GENOMIC DNA]</scope>
    <source>
        <strain evidence="3 4">GE09</strain>
    </source>
</reference>
<dbReference type="Pfam" id="PF13439">
    <property type="entry name" value="Glyco_transf_4"/>
    <property type="match status" value="1"/>
</dbReference>
<keyword evidence="4" id="KW-1185">Reference proteome</keyword>
<feature type="domain" description="Glycosyl transferase family 1" evidence="1">
    <location>
        <begin position="195"/>
        <end position="334"/>
    </location>
</feature>
<dbReference type="RefSeq" id="WP_236987004.1">
    <property type="nucleotide sequence ID" value="NZ_AP023086.1"/>
</dbReference>
<evidence type="ECO:0000259" key="2">
    <source>
        <dbReference type="Pfam" id="PF13439"/>
    </source>
</evidence>
<evidence type="ECO:0000259" key="1">
    <source>
        <dbReference type="Pfam" id="PF00534"/>
    </source>
</evidence>
<evidence type="ECO:0008006" key="5">
    <source>
        <dbReference type="Google" id="ProtNLM"/>
    </source>
</evidence>
<dbReference type="GO" id="GO:1901135">
    <property type="term" value="P:carbohydrate derivative metabolic process"/>
    <property type="evidence" value="ECO:0007669"/>
    <property type="project" value="UniProtKB-ARBA"/>
</dbReference>
<accession>A0AAN1WH72</accession>
<evidence type="ECO:0000313" key="3">
    <source>
        <dbReference type="EMBL" id="BCD97537.1"/>
    </source>
</evidence>
<dbReference type="GO" id="GO:0016757">
    <property type="term" value="F:glycosyltransferase activity"/>
    <property type="evidence" value="ECO:0007669"/>
    <property type="project" value="InterPro"/>
</dbReference>
<dbReference type="CDD" id="cd03811">
    <property type="entry name" value="GT4_GT28_WabH-like"/>
    <property type="match status" value="1"/>
</dbReference>
<protein>
    <recommendedName>
        <fullName evidence="5">Glycosyltransferase</fullName>
    </recommendedName>
</protein>
<dbReference type="PANTHER" id="PTHR12526">
    <property type="entry name" value="GLYCOSYLTRANSFERASE"/>
    <property type="match status" value="1"/>
</dbReference>
<dbReference type="Proteomes" id="UP001320119">
    <property type="component" value="Chromosome"/>
</dbReference>
<gene>
    <name evidence="3" type="ORF">MARGE09_P1738</name>
</gene>
<dbReference type="PANTHER" id="PTHR12526:SF638">
    <property type="entry name" value="SPORE COAT PROTEIN SA"/>
    <property type="match status" value="1"/>
</dbReference>
<organism evidence="3 4">
    <name type="scientific">Marinagarivorans cellulosilyticus</name>
    <dbReference type="NCBI Taxonomy" id="2721545"/>
    <lineage>
        <taxon>Bacteria</taxon>
        <taxon>Pseudomonadati</taxon>
        <taxon>Pseudomonadota</taxon>
        <taxon>Gammaproteobacteria</taxon>
        <taxon>Cellvibrionales</taxon>
        <taxon>Cellvibrionaceae</taxon>
        <taxon>Marinagarivorans</taxon>
    </lineage>
</organism>